<accession>A0A6J4P698</accession>
<dbReference type="EMBL" id="CADCUP010000172">
    <property type="protein sequence ID" value="CAA9406950.1"/>
    <property type="molecule type" value="Genomic_DNA"/>
</dbReference>
<feature type="compositionally biased region" description="Polar residues" evidence="1">
    <location>
        <begin position="20"/>
        <end position="31"/>
    </location>
</feature>
<feature type="region of interest" description="Disordered" evidence="1">
    <location>
        <begin position="47"/>
        <end position="130"/>
    </location>
</feature>
<protein>
    <submittedName>
        <fullName evidence="2">Uncharacterized protein</fullName>
    </submittedName>
</protein>
<name>A0A6J4P698_9ACTN</name>
<feature type="region of interest" description="Disordered" evidence="1">
    <location>
        <begin position="13"/>
        <end position="32"/>
    </location>
</feature>
<gene>
    <name evidence="2" type="ORF">AVDCRST_MAG06-2603</name>
</gene>
<evidence type="ECO:0000256" key="1">
    <source>
        <dbReference type="SAM" id="MobiDB-lite"/>
    </source>
</evidence>
<proteinExistence type="predicted"/>
<dbReference type="AlphaFoldDB" id="A0A6J4P698"/>
<organism evidence="2">
    <name type="scientific">uncultured Nocardioides sp</name>
    <dbReference type="NCBI Taxonomy" id="198441"/>
    <lineage>
        <taxon>Bacteria</taxon>
        <taxon>Bacillati</taxon>
        <taxon>Actinomycetota</taxon>
        <taxon>Actinomycetes</taxon>
        <taxon>Propionibacteriales</taxon>
        <taxon>Nocardioidaceae</taxon>
        <taxon>Nocardioides</taxon>
        <taxon>environmental samples</taxon>
    </lineage>
</organism>
<feature type="compositionally biased region" description="Basic residues" evidence="1">
    <location>
        <begin position="84"/>
        <end position="93"/>
    </location>
</feature>
<reference evidence="2" key="1">
    <citation type="submission" date="2020-02" db="EMBL/GenBank/DDBJ databases">
        <authorList>
            <person name="Meier V. D."/>
        </authorList>
    </citation>
    <scope>NUCLEOTIDE SEQUENCE</scope>
    <source>
        <strain evidence="2">AVDCRST_MAG06</strain>
    </source>
</reference>
<evidence type="ECO:0000313" key="2">
    <source>
        <dbReference type="EMBL" id="CAA9406950.1"/>
    </source>
</evidence>
<feature type="compositionally biased region" description="Polar residues" evidence="1">
    <location>
        <begin position="95"/>
        <end position="110"/>
    </location>
</feature>
<sequence length="130" mass="13390">MPPQVPCVAAAKATVPAPAGTSTVGETQDAGSYNGVVSIYGGARSWFGASHQGRRRKREPGGSPGLPRSGEWERPVSSALSHGPRPRLGKRHPVGTSSMPTSPKTCQRTAPPTGAVVRGLVGGPEDSARR</sequence>